<keyword evidence="1" id="KW-1133">Transmembrane helix</keyword>
<keyword evidence="4" id="KW-1185">Reference proteome</keyword>
<dbReference type="AlphaFoldDB" id="A0A223KPJ5"/>
<dbReference type="STRING" id="1314751.GCA_001591425_00407"/>
<sequence length="167" mass="19763">MKLNKERIINILVFLSFIIYAFNVLKETTGHLHIPPLTESYWSWEYNIQLVPFFFVGDLINQYNSSGFNWYFWNAVKLSFYNILLLLPLGVYLSIYKVSSMKRATFIIFLVSFAIELMQMLLSYFGYIFPRSFNVDDLILNTLGGVVGYFTFEQIKKFFYKIRGREG</sequence>
<name>A0A223KPJ5_9BACI</name>
<dbReference type="EMBL" id="CP018866">
    <property type="protein sequence ID" value="AST91253.1"/>
    <property type="molecule type" value="Genomic_DNA"/>
</dbReference>
<dbReference type="KEGG" id="bcoh:BC6307_08170"/>
<proteinExistence type="predicted"/>
<reference evidence="3 4" key="1">
    <citation type="submission" date="2016-12" db="EMBL/GenBank/DDBJ databases">
        <title>The whole genome sequencing and assembly of Bacillus cohnii DSM 6307T strain.</title>
        <authorList>
            <person name="Lee Y.-J."/>
            <person name="Yi H."/>
            <person name="Bahn Y.-S."/>
            <person name="Kim J.F."/>
            <person name="Lee D.-W."/>
        </authorList>
    </citation>
    <scope>NUCLEOTIDE SEQUENCE [LARGE SCALE GENOMIC DNA]</scope>
    <source>
        <strain evidence="3 4">DSM 6307</strain>
    </source>
</reference>
<dbReference type="InterPro" id="IPR053150">
    <property type="entry name" value="Teicoplanin_resist-assoc"/>
</dbReference>
<keyword evidence="1" id="KW-0472">Membrane</keyword>
<feature type="transmembrane region" description="Helical" evidence="1">
    <location>
        <begin position="105"/>
        <end position="126"/>
    </location>
</feature>
<accession>A0A223KPJ5</accession>
<dbReference type="RefSeq" id="WP_066411407.1">
    <property type="nucleotide sequence ID" value="NZ_CP018866.1"/>
</dbReference>
<evidence type="ECO:0000313" key="3">
    <source>
        <dbReference type="EMBL" id="AST91253.1"/>
    </source>
</evidence>
<evidence type="ECO:0000313" key="4">
    <source>
        <dbReference type="Proteomes" id="UP000215224"/>
    </source>
</evidence>
<gene>
    <name evidence="3" type="ORF">BC6307_08170</name>
</gene>
<protein>
    <recommendedName>
        <fullName evidence="2">VanZ-like domain-containing protein</fullName>
    </recommendedName>
</protein>
<feature type="transmembrane region" description="Helical" evidence="1">
    <location>
        <begin position="138"/>
        <end position="155"/>
    </location>
</feature>
<feature type="transmembrane region" description="Helical" evidence="1">
    <location>
        <begin position="71"/>
        <end position="93"/>
    </location>
</feature>
<organism evidence="3 4">
    <name type="scientific">Sutcliffiella cohnii</name>
    <dbReference type="NCBI Taxonomy" id="33932"/>
    <lineage>
        <taxon>Bacteria</taxon>
        <taxon>Bacillati</taxon>
        <taxon>Bacillota</taxon>
        <taxon>Bacilli</taxon>
        <taxon>Bacillales</taxon>
        <taxon>Bacillaceae</taxon>
        <taxon>Sutcliffiella</taxon>
    </lineage>
</organism>
<dbReference type="PANTHER" id="PTHR36834:SF1">
    <property type="entry name" value="INTEGRAL MEMBRANE PROTEIN"/>
    <property type="match status" value="1"/>
</dbReference>
<feature type="domain" description="VanZ-like" evidence="2">
    <location>
        <begin position="32"/>
        <end position="152"/>
    </location>
</feature>
<feature type="transmembrane region" description="Helical" evidence="1">
    <location>
        <begin position="7"/>
        <end position="25"/>
    </location>
</feature>
<evidence type="ECO:0000259" key="2">
    <source>
        <dbReference type="Pfam" id="PF04892"/>
    </source>
</evidence>
<keyword evidence="1" id="KW-0812">Transmembrane</keyword>
<dbReference type="PANTHER" id="PTHR36834">
    <property type="entry name" value="MEMBRANE PROTEIN-RELATED"/>
    <property type="match status" value="1"/>
</dbReference>
<dbReference type="Pfam" id="PF04892">
    <property type="entry name" value="VanZ"/>
    <property type="match status" value="1"/>
</dbReference>
<evidence type="ECO:0000256" key="1">
    <source>
        <dbReference type="SAM" id="Phobius"/>
    </source>
</evidence>
<dbReference type="Proteomes" id="UP000215224">
    <property type="component" value="Chromosome"/>
</dbReference>
<dbReference type="InterPro" id="IPR006976">
    <property type="entry name" value="VanZ-like"/>
</dbReference>